<dbReference type="AlphaFoldDB" id="A0A919EIY0"/>
<proteinExistence type="predicted"/>
<comment type="caution">
    <text evidence="2">The sequence shown here is derived from an EMBL/GenBank/DDBJ whole genome shotgun (WGS) entry which is preliminary data.</text>
</comment>
<feature type="transmembrane region" description="Helical" evidence="1">
    <location>
        <begin position="81"/>
        <end position="107"/>
    </location>
</feature>
<keyword evidence="3" id="KW-1185">Reference proteome</keyword>
<evidence type="ECO:0000313" key="2">
    <source>
        <dbReference type="EMBL" id="GHF84314.1"/>
    </source>
</evidence>
<organism evidence="2 3">
    <name type="scientific">Thalassotalea marina</name>
    <dbReference type="NCBI Taxonomy" id="1673741"/>
    <lineage>
        <taxon>Bacteria</taxon>
        <taxon>Pseudomonadati</taxon>
        <taxon>Pseudomonadota</taxon>
        <taxon>Gammaproteobacteria</taxon>
        <taxon>Alteromonadales</taxon>
        <taxon>Colwelliaceae</taxon>
        <taxon>Thalassotalea</taxon>
    </lineage>
</organism>
<dbReference type="Proteomes" id="UP000623842">
    <property type="component" value="Unassembled WGS sequence"/>
</dbReference>
<evidence type="ECO:0000256" key="1">
    <source>
        <dbReference type="SAM" id="Phobius"/>
    </source>
</evidence>
<keyword evidence="1" id="KW-0472">Membrane</keyword>
<evidence type="ECO:0008006" key="4">
    <source>
        <dbReference type="Google" id="ProtNLM"/>
    </source>
</evidence>
<evidence type="ECO:0000313" key="3">
    <source>
        <dbReference type="Proteomes" id="UP000623842"/>
    </source>
</evidence>
<feature type="transmembrane region" description="Helical" evidence="1">
    <location>
        <begin position="205"/>
        <end position="224"/>
    </location>
</feature>
<protein>
    <recommendedName>
        <fullName evidence="4">Yip1 domain-containing protein</fullName>
    </recommendedName>
</protein>
<sequence>MTNQIENPVYYRQAASLQFGPILITLTVIIAFWNWYFNTVDSQWLIDNMLHIQVMTDDLGTEEQKILSSILTIDFLKFSTLLGAIGSLVISLLILSAYVVLVSRFVLPQGQEVGFTTAINVSSVSSLMTASIHLLYGIYVWLAQESKVNLYEVDFLSLNNALLGLSPEHVLFGFANSISIATLLFIVCCGHLMSKKSSFTFQQATILYLVPYAAIWGFLLINAVI</sequence>
<gene>
    <name evidence="2" type="ORF">GCM10017161_09640</name>
</gene>
<keyword evidence="1" id="KW-0812">Transmembrane</keyword>
<reference evidence="2" key="2">
    <citation type="submission" date="2020-09" db="EMBL/GenBank/DDBJ databases">
        <authorList>
            <person name="Sun Q."/>
            <person name="Kim S."/>
        </authorList>
    </citation>
    <scope>NUCLEOTIDE SEQUENCE</scope>
    <source>
        <strain evidence="2">KCTC 42731</strain>
    </source>
</reference>
<name>A0A919EIY0_9GAMM</name>
<keyword evidence="1" id="KW-1133">Transmembrane helix</keyword>
<dbReference type="EMBL" id="BNCK01000002">
    <property type="protein sequence ID" value="GHF84314.1"/>
    <property type="molecule type" value="Genomic_DNA"/>
</dbReference>
<dbReference type="RefSeq" id="WP_189767826.1">
    <property type="nucleotide sequence ID" value="NZ_BNCK01000002.1"/>
</dbReference>
<feature type="transmembrane region" description="Helical" evidence="1">
    <location>
        <begin position="119"/>
        <end position="142"/>
    </location>
</feature>
<feature type="transmembrane region" description="Helical" evidence="1">
    <location>
        <begin position="19"/>
        <end position="37"/>
    </location>
</feature>
<reference evidence="2" key="1">
    <citation type="journal article" date="2014" name="Int. J. Syst. Evol. Microbiol.">
        <title>Complete genome sequence of Corynebacterium casei LMG S-19264T (=DSM 44701T), isolated from a smear-ripened cheese.</title>
        <authorList>
            <consortium name="US DOE Joint Genome Institute (JGI-PGF)"/>
            <person name="Walter F."/>
            <person name="Albersmeier A."/>
            <person name="Kalinowski J."/>
            <person name="Ruckert C."/>
        </authorList>
    </citation>
    <scope>NUCLEOTIDE SEQUENCE</scope>
    <source>
        <strain evidence="2">KCTC 42731</strain>
    </source>
</reference>
<accession>A0A919EIY0</accession>
<feature type="transmembrane region" description="Helical" evidence="1">
    <location>
        <begin position="170"/>
        <end position="193"/>
    </location>
</feature>